<sequence length="71" mass="7768">MAVACYPMRDRHIEALDSGRTTTSELVQEHLTVAKLIKAFNNISDFHIPALARPTDAADRTALPIADHVVA</sequence>
<evidence type="ECO:0000313" key="2">
    <source>
        <dbReference type="Proteomes" id="UP001550739"/>
    </source>
</evidence>
<gene>
    <name evidence="1" type="ORF">AB0E89_20285</name>
</gene>
<name>A0ABV2ZJX5_9ACTN</name>
<comment type="caution">
    <text evidence="1">The sequence shown here is derived from an EMBL/GenBank/DDBJ whole genome shotgun (WGS) entry which is preliminary data.</text>
</comment>
<reference evidence="1 2" key="1">
    <citation type="submission" date="2024-06" db="EMBL/GenBank/DDBJ databases">
        <title>The Natural Products Discovery Center: Release of the First 8490 Sequenced Strains for Exploring Actinobacteria Biosynthetic Diversity.</title>
        <authorList>
            <person name="Kalkreuter E."/>
            <person name="Kautsar S.A."/>
            <person name="Yang D."/>
            <person name="Bader C.D."/>
            <person name="Teijaro C.N."/>
            <person name="Fluegel L."/>
            <person name="Davis C.M."/>
            <person name="Simpson J.R."/>
            <person name="Lauterbach L."/>
            <person name="Steele A.D."/>
            <person name="Gui C."/>
            <person name="Meng S."/>
            <person name="Li G."/>
            <person name="Viehrig K."/>
            <person name="Ye F."/>
            <person name="Su P."/>
            <person name="Kiefer A.F."/>
            <person name="Nichols A."/>
            <person name="Cepeda A.J."/>
            <person name="Yan W."/>
            <person name="Fan B."/>
            <person name="Jiang Y."/>
            <person name="Adhikari A."/>
            <person name="Zheng C.-J."/>
            <person name="Schuster L."/>
            <person name="Cowan T.M."/>
            <person name="Smanski M.J."/>
            <person name="Chevrette M.G."/>
            <person name="De Carvalho L.P.S."/>
            <person name="Shen B."/>
        </authorList>
    </citation>
    <scope>NUCLEOTIDE SEQUENCE [LARGE SCALE GENOMIC DNA]</scope>
    <source>
        <strain evidence="1 2">NPDC033843</strain>
    </source>
</reference>
<organism evidence="1 2">
    <name type="scientific">Streptomyces sp. 900129855</name>
    <dbReference type="NCBI Taxonomy" id="3155129"/>
    <lineage>
        <taxon>Bacteria</taxon>
        <taxon>Bacillati</taxon>
        <taxon>Actinomycetota</taxon>
        <taxon>Actinomycetes</taxon>
        <taxon>Kitasatosporales</taxon>
        <taxon>Streptomycetaceae</taxon>
        <taxon>Streptomyces</taxon>
    </lineage>
</organism>
<accession>A0ABV2ZJX5</accession>
<protein>
    <submittedName>
        <fullName evidence="1">Uncharacterized protein</fullName>
    </submittedName>
</protein>
<evidence type="ECO:0000313" key="1">
    <source>
        <dbReference type="EMBL" id="MEU3782859.1"/>
    </source>
</evidence>
<keyword evidence="2" id="KW-1185">Reference proteome</keyword>
<dbReference type="Proteomes" id="UP001550739">
    <property type="component" value="Unassembled WGS sequence"/>
</dbReference>
<dbReference type="EMBL" id="JBEZVE010000010">
    <property type="protein sequence ID" value="MEU3782859.1"/>
    <property type="molecule type" value="Genomic_DNA"/>
</dbReference>
<dbReference type="RefSeq" id="WP_334574183.1">
    <property type="nucleotide sequence ID" value="NZ_JBEZVE010000010.1"/>
</dbReference>
<proteinExistence type="predicted"/>